<dbReference type="STRING" id="927083.DB32_005928"/>
<protein>
    <submittedName>
        <fullName evidence="1">Uncharacterized protein</fullName>
    </submittedName>
</protein>
<evidence type="ECO:0000313" key="1">
    <source>
        <dbReference type="EMBL" id="AKF08779.1"/>
    </source>
</evidence>
<proteinExistence type="predicted"/>
<organism evidence="1 2">
    <name type="scientific">Sandaracinus amylolyticus</name>
    <dbReference type="NCBI Taxonomy" id="927083"/>
    <lineage>
        <taxon>Bacteria</taxon>
        <taxon>Pseudomonadati</taxon>
        <taxon>Myxococcota</taxon>
        <taxon>Polyangia</taxon>
        <taxon>Polyangiales</taxon>
        <taxon>Sandaracinaceae</taxon>
        <taxon>Sandaracinus</taxon>
    </lineage>
</organism>
<name>A0A0F6SGJ0_9BACT</name>
<gene>
    <name evidence="1" type="ORF">DB32_005928</name>
</gene>
<sequence length="91" mass="9671">MCWRALLALVGRARVPAHPTTRGERRIPARASLARALRDGAASQRARVERATGAWAGEATALDERADRARRASSDSLTKPADVAVIAAQAV</sequence>
<reference evidence="1 2" key="1">
    <citation type="submission" date="2015-03" db="EMBL/GenBank/DDBJ databases">
        <title>Genome assembly of Sandaracinus amylolyticus DSM 53668.</title>
        <authorList>
            <person name="Sharma G."/>
            <person name="Subramanian S."/>
        </authorList>
    </citation>
    <scope>NUCLEOTIDE SEQUENCE [LARGE SCALE GENOMIC DNA]</scope>
    <source>
        <strain evidence="1 2">DSM 53668</strain>
    </source>
</reference>
<dbReference type="KEGG" id="samy:DB32_005928"/>
<dbReference type="Proteomes" id="UP000034883">
    <property type="component" value="Chromosome"/>
</dbReference>
<keyword evidence="2" id="KW-1185">Reference proteome</keyword>
<evidence type="ECO:0000313" key="2">
    <source>
        <dbReference type="Proteomes" id="UP000034883"/>
    </source>
</evidence>
<dbReference type="EMBL" id="CP011125">
    <property type="protein sequence ID" value="AKF08779.1"/>
    <property type="molecule type" value="Genomic_DNA"/>
</dbReference>
<dbReference type="AlphaFoldDB" id="A0A0F6SGJ0"/>
<accession>A0A0F6SGJ0</accession>